<proteinExistence type="predicted"/>
<dbReference type="InterPro" id="IPR018598">
    <property type="entry name" value="DUF2027"/>
</dbReference>
<dbReference type="SUPFAM" id="SSF158949">
    <property type="entry name" value="Smr-associated domain-like"/>
    <property type="match status" value="1"/>
</dbReference>
<accession>J9CFH2</accession>
<dbReference type="InterPro" id="IPR036063">
    <property type="entry name" value="Smr_dom_sf"/>
</dbReference>
<name>J9CFH2_9ZZZZ</name>
<dbReference type="Pfam" id="PF09640">
    <property type="entry name" value="DUF2027"/>
    <property type="match status" value="1"/>
</dbReference>
<reference evidence="2" key="1">
    <citation type="journal article" date="2012" name="PLoS ONE">
        <title>Gene sets for utilization of primary and secondary nutrition supplies in the distal gut of endangered iberian lynx.</title>
        <authorList>
            <person name="Alcaide M."/>
            <person name="Messina E."/>
            <person name="Richter M."/>
            <person name="Bargiela R."/>
            <person name="Peplies J."/>
            <person name="Huws S.A."/>
            <person name="Newbold C.J."/>
            <person name="Golyshin P.N."/>
            <person name="Simon M.A."/>
            <person name="Lopez G."/>
            <person name="Yakimov M.M."/>
            <person name="Ferrer M."/>
        </authorList>
    </citation>
    <scope>NUCLEOTIDE SEQUENCE</scope>
</reference>
<dbReference type="InterPro" id="IPR036781">
    <property type="entry name" value="Smr_assoc-like_sf"/>
</dbReference>
<comment type="caution">
    <text evidence="2">The sequence shown here is derived from an EMBL/GenBank/DDBJ whole genome shotgun (WGS) entry which is preliminary data.</text>
</comment>
<dbReference type="AlphaFoldDB" id="J9CFH2"/>
<dbReference type="EMBL" id="AMCI01004116">
    <property type="protein sequence ID" value="EJW98760.1"/>
    <property type="molecule type" value="Genomic_DNA"/>
</dbReference>
<dbReference type="Gene3D" id="3.30.1370.110">
    <property type="match status" value="1"/>
</dbReference>
<dbReference type="Pfam" id="PF01713">
    <property type="entry name" value="Smr"/>
    <property type="match status" value="1"/>
</dbReference>
<organism evidence="2">
    <name type="scientific">gut metagenome</name>
    <dbReference type="NCBI Taxonomy" id="749906"/>
    <lineage>
        <taxon>unclassified sequences</taxon>
        <taxon>metagenomes</taxon>
        <taxon>organismal metagenomes</taxon>
    </lineage>
</organism>
<dbReference type="Gene3D" id="2.60.40.1600">
    <property type="entry name" value="Smr-associated-like"/>
    <property type="match status" value="1"/>
</dbReference>
<feature type="domain" description="Smr" evidence="1">
    <location>
        <begin position="278"/>
        <end position="351"/>
    </location>
</feature>
<dbReference type="PROSITE" id="PS50828">
    <property type="entry name" value="SMR"/>
    <property type="match status" value="1"/>
</dbReference>
<sequence length="362" mass="41233">MRFLNEVGGGVVAGFPGKDMVLVRDDDGFEIPMLQRECVVIDTNEYNIAKVNTGAVGGNKAEAVEEEKDLCDLPMTFKAKAVERRGADVLNVFLAFVPVNAKELSHTLFEAYLVNDSNYAVRFVLFSHEGAACSLKHEGVVDPNTKLFLEEFSREVLPEWEKVTLQLMAYKEDKTFIPKPVFDVTIRIDGTKFYKLHTFQSSDFFEEPAYVCDILRDDRPARSVFVDARQLQEALLEKKPVEKVQPARIQEKQRETKNDIVEVDLHADEVLETTVGMEAKDILDYQLKVFNETMERYQKETGRRIVFIHGKGDGVLRNALIKELKFKYKHCNFQDASFREYGYGATMVVIGNAKPGGKSHRR</sequence>
<dbReference type="InterPro" id="IPR002625">
    <property type="entry name" value="Smr_dom"/>
</dbReference>
<evidence type="ECO:0000259" key="1">
    <source>
        <dbReference type="PROSITE" id="PS50828"/>
    </source>
</evidence>
<evidence type="ECO:0000313" key="2">
    <source>
        <dbReference type="EMBL" id="EJW98760.1"/>
    </source>
</evidence>
<gene>
    <name evidence="2" type="ORF">EVA_13138</name>
</gene>
<protein>
    <submittedName>
        <fullName evidence="2">DNA mismatch repair protein</fullName>
    </submittedName>
</protein>